<organism evidence="7 8">
    <name type="scientific">Streblomastix strix</name>
    <dbReference type="NCBI Taxonomy" id="222440"/>
    <lineage>
        <taxon>Eukaryota</taxon>
        <taxon>Metamonada</taxon>
        <taxon>Preaxostyla</taxon>
        <taxon>Oxymonadida</taxon>
        <taxon>Streblomastigidae</taxon>
        <taxon>Streblomastix</taxon>
    </lineage>
</organism>
<proteinExistence type="inferred from homology"/>
<dbReference type="SMART" id="SM00220">
    <property type="entry name" value="S_TKc"/>
    <property type="match status" value="1"/>
</dbReference>
<reference evidence="7 8" key="1">
    <citation type="submission" date="2019-03" db="EMBL/GenBank/DDBJ databases">
        <title>Single cell metagenomics reveals metabolic interactions within the superorganism composed of flagellate Streblomastix strix and complex community of Bacteroidetes bacteria on its surface.</title>
        <authorList>
            <person name="Treitli S.C."/>
            <person name="Kolisko M."/>
            <person name="Husnik F."/>
            <person name="Keeling P."/>
            <person name="Hampl V."/>
        </authorList>
    </citation>
    <scope>NUCLEOTIDE SEQUENCE [LARGE SCALE GENOMIC DNA]</scope>
    <source>
        <strain evidence="7">ST1C</strain>
    </source>
</reference>
<dbReference type="Pfam" id="PF00069">
    <property type="entry name" value="Pkinase"/>
    <property type="match status" value="1"/>
</dbReference>
<keyword evidence="7" id="KW-0418">Kinase</keyword>
<dbReference type="InterPro" id="IPR050235">
    <property type="entry name" value="CK1_Ser-Thr_kinase"/>
</dbReference>
<evidence type="ECO:0000259" key="6">
    <source>
        <dbReference type="PROSITE" id="PS50011"/>
    </source>
</evidence>
<dbReference type="PROSITE" id="PS00107">
    <property type="entry name" value="PROTEIN_KINASE_ATP"/>
    <property type="match status" value="1"/>
</dbReference>
<dbReference type="EC" id="2.7.11.1" evidence="1"/>
<evidence type="ECO:0000256" key="3">
    <source>
        <dbReference type="ARBA" id="ARBA00022840"/>
    </source>
</evidence>
<evidence type="ECO:0000313" key="7">
    <source>
        <dbReference type="EMBL" id="KAA6386290.1"/>
    </source>
</evidence>
<feature type="binding site" evidence="4">
    <location>
        <position position="54"/>
    </location>
    <ligand>
        <name>ATP</name>
        <dbReference type="ChEBI" id="CHEBI:30616"/>
    </ligand>
</feature>
<dbReference type="AlphaFoldDB" id="A0A5J4VV50"/>
<comment type="caution">
    <text evidence="7">The sequence shown here is derived from an EMBL/GenBank/DDBJ whole genome shotgun (WGS) entry which is preliminary data.</text>
</comment>
<dbReference type="PROSITE" id="PS50011">
    <property type="entry name" value="PROTEIN_KINASE_DOM"/>
    <property type="match status" value="1"/>
</dbReference>
<sequence>MTKAPPPVVKAPFEVGDVIKDTYILTREVGAGGFGAIYSAKLKNSSGSKQLALKFEKGTDERPLLYNEVMVLKALQDYKFIAMELLGPNMIDIVNRKKPYKFSLLAVLKFGIQAINALCDLHRKGFVHRDVKPGNFVIGNSIETSGIFYVIDFGLCKKMPTQDGQLIKPEYNGNFRGTLRYASLNAHNKLELGRNDDLMSLLFILAEFYSGGLPWMKYIR</sequence>
<gene>
    <name evidence="7" type="ORF">EZS28_018184</name>
</gene>
<comment type="similarity">
    <text evidence="5">Belongs to the protein kinase superfamily.</text>
</comment>
<dbReference type="InterPro" id="IPR011009">
    <property type="entry name" value="Kinase-like_dom_sf"/>
</dbReference>
<protein>
    <recommendedName>
        <fullName evidence="1">non-specific serine/threonine protein kinase</fullName>
        <ecNumber evidence="1">2.7.11.1</ecNumber>
    </recommendedName>
</protein>
<dbReference type="PANTHER" id="PTHR11909">
    <property type="entry name" value="CASEIN KINASE-RELATED"/>
    <property type="match status" value="1"/>
</dbReference>
<dbReference type="OrthoDB" id="10020333at2759"/>
<dbReference type="SUPFAM" id="SSF56112">
    <property type="entry name" value="Protein kinase-like (PK-like)"/>
    <property type="match status" value="1"/>
</dbReference>
<dbReference type="Gene3D" id="1.10.510.10">
    <property type="entry name" value="Transferase(Phosphotransferase) domain 1"/>
    <property type="match status" value="1"/>
</dbReference>
<dbReference type="PROSITE" id="PS00108">
    <property type="entry name" value="PROTEIN_KINASE_ST"/>
    <property type="match status" value="1"/>
</dbReference>
<feature type="domain" description="Protein kinase" evidence="6">
    <location>
        <begin position="23"/>
        <end position="220"/>
    </location>
</feature>
<keyword evidence="7" id="KW-0808">Transferase</keyword>
<dbReference type="InterPro" id="IPR017441">
    <property type="entry name" value="Protein_kinase_ATP_BS"/>
</dbReference>
<dbReference type="EMBL" id="SNRW01004870">
    <property type="protein sequence ID" value="KAA6386290.1"/>
    <property type="molecule type" value="Genomic_DNA"/>
</dbReference>
<keyword evidence="3 4" id="KW-0067">ATP-binding</keyword>
<dbReference type="InterPro" id="IPR000719">
    <property type="entry name" value="Prot_kinase_dom"/>
</dbReference>
<dbReference type="GO" id="GO:0005524">
    <property type="term" value="F:ATP binding"/>
    <property type="evidence" value="ECO:0007669"/>
    <property type="project" value="UniProtKB-UniRule"/>
</dbReference>
<evidence type="ECO:0000256" key="4">
    <source>
        <dbReference type="PROSITE-ProRule" id="PRU10141"/>
    </source>
</evidence>
<keyword evidence="5" id="KW-0723">Serine/threonine-protein kinase</keyword>
<name>A0A5J4VV50_9EUKA</name>
<keyword evidence="2 4" id="KW-0547">Nucleotide-binding</keyword>
<evidence type="ECO:0000256" key="2">
    <source>
        <dbReference type="ARBA" id="ARBA00022741"/>
    </source>
</evidence>
<dbReference type="GO" id="GO:0004674">
    <property type="term" value="F:protein serine/threonine kinase activity"/>
    <property type="evidence" value="ECO:0007669"/>
    <property type="project" value="UniProtKB-KW"/>
</dbReference>
<evidence type="ECO:0000256" key="5">
    <source>
        <dbReference type="RuleBase" id="RU000304"/>
    </source>
</evidence>
<evidence type="ECO:0000256" key="1">
    <source>
        <dbReference type="ARBA" id="ARBA00012513"/>
    </source>
</evidence>
<accession>A0A5J4VV50</accession>
<dbReference type="Proteomes" id="UP000324800">
    <property type="component" value="Unassembled WGS sequence"/>
</dbReference>
<dbReference type="InterPro" id="IPR008271">
    <property type="entry name" value="Ser/Thr_kinase_AS"/>
</dbReference>
<evidence type="ECO:0000313" key="8">
    <source>
        <dbReference type="Proteomes" id="UP000324800"/>
    </source>
</evidence>